<dbReference type="PANTHER" id="PTHR37938">
    <property type="entry name" value="BLL0215 PROTEIN"/>
    <property type="match status" value="1"/>
</dbReference>
<keyword evidence="2" id="KW-0472">Membrane</keyword>
<feature type="region of interest" description="Disordered" evidence="1">
    <location>
        <begin position="175"/>
        <end position="359"/>
    </location>
</feature>
<name>A0ABP8JF83_9MICO</name>
<dbReference type="RefSeq" id="WP_159901601.1">
    <property type="nucleotide sequence ID" value="NZ_BAABFX010000010.1"/>
</dbReference>
<proteinExistence type="predicted"/>
<feature type="compositionally biased region" description="Polar residues" evidence="1">
    <location>
        <begin position="240"/>
        <end position="253"/>
    </location>
</feature>
<reference evidence="5" key="1">
    <citation type="journal article" date="2019" name="Int. J. Syst. Evol. Microbiol.">
        <title>The Global Catalogue of Microorganisms (GCM) 10K type strain sequencing project: providing services to taxonomists for standard genome sequencing and annotation.</title>
        <authorList>
            <consortium name="The Broad Institute Genomics Platform"/>
            <consortium name="The Broad Institute Genome Sequencing Center for Infectious Disease"/>
            <person name="Wu L."/>
            <person name="Ma J."/>
        </authorList>
    </citation>
    <scope>NUCLEOTIDE SEQUENCE [LARGE SCALE GENOMIC DNA]</scope>
    <source>
        <strain evidence="5">JCM 17738</strain>
    </source>
</reference>
<keyword evidence="2" id="KW-0812">Transmembrane</keyword>
<evidence type="ECO:0000313" key="4">
    <source>
        <dbReference type="EMBL" id="GAA4389835.1"/>
    </source>
</evidence>
<feature type="domain" description="YdbS-like PH" evidence="3">
    <location>
        <begin position="85"/>
        <end position="155"/>
    </location>
</feature>
<gene>
    <name evidence="4" type="ORF">GCM10023153_06470</name>
</gene>
<dbReference type="Pfam" id="PF03703">
    <property type="entry name" value="bPH_2"/>
    <property type="match status" value="1"/>
</dbReference>
<evidence type="ECO:0000256" key="2">
    <source>
        <dbReference type="SAM" id="Phobius"/>
    </source>
</evidence>
<comment type="caution">
    <text evidence="4">The sequence shown here is derived from an EMBL/GenBank/DDBJ whole genome shotgun (WGS) entry which is preliminary data.</text>
</comment>
<dbReference type="PANTHER" id="PTHR37938:SF1">
    <property type="entry name" value="BLL0215 PROTEIN"/>
    <property type="match status" value="1"/>
</dbReference>
<keyword evidence="2" id="KW-1133">Transmembrane helix</keyword>
<dbReference type="Proteomes" id="UP001500390">
    <property type="component" value="Unassembled WGS sequence"/>
</dbReference>
<sequence length="359" mass="38012">MARRPRLDRDLDRSLVPGERAIVAVRHHWLSLSREIGAAVAATVLAFVVDVKVPTSEGGPMLLHNLSLLLWWGAMAWLAWTWLNWRREWFVATDKRFLLFYGFIRRKVAMMPLTKVTDMTFDQSLLGRIVGYGTFVMESAGQGQALSVVAYVPNAQVHYQAICSELFGTTVAEAEAQEEGGQGSPGGGGGSGGPRGGGGWDGPGGGHGPDGGPLAGGSGPSVVHAPASVRSDPTADPIQRNPQESWYRSSNLGAPSRRLRDTGEIPVVGAAGSQGSAGGTSGVARASRGGAVWAPWALEADDVQPGASQGDHRAAGDEDADPRHGIRGRDTRGNHDRDDDRGSQAREIPLYPPAEWSAS</sequence>
<accession>A0ABP8JF83</accession>
<evidence type="ECO:0000259" key="3">
    <source>
        <dbReference type="Pfam" id="PF03703"/>
    </source>
</evidence>
<feature type="compositionally biased region" description="Gly residues" evidence="1">
    <location>
        <begin position="180"/>
        <end position="219"/>
    </location>
</feature>
<feature type="transmembrane region" description="Helical" evidence="2">
    <location>
        <begin position="61"/>
        <end position="80"/>
    </location>
</feature>
<dbReference type="InterPro" id="IPR005182">
    <property type="entry name" value="YdbS-like_PH"/>
</dbReference>
<feature type="transmembrane region" description="Helical" evidence="2">
    <location>
        <begin position="36"/>
        <end position="55"/>
    </location>
</feature>
<feature type="compositionally biased region" description="Basic and acidic residues" evidence="1">
    <location>
        <begin position="310"/>
        <end position="344"/>
    </location>
</feature>
<keyword evidence="5" id="KW-1185">Reference proteome</keyword>
<dbReference type="EMBL" id="BAABFX010000010">
    <property type="protein sequence ID" value="GAA4389835.1"/>
    <property type="molecule type" value="Genomic_DNA"/>
</dbReference>
<protein>
    <recommendedName>
        <fullName evidence="3">YdbS-like PH domain-containing protein</fullName>
    </recommendedName>
</protein>
<evidence type="ECO:0000256" key="1">
    <source>
        <dbReference type="SAM" id="MobiDB-lite"/>
    </source>
</evidence>
<evidence type="ECO:0000313" key="5">
    <source>
        <dbReference type="Proteomes" id="UP001500390"/>
    </source>
</evidence>
<organism evidence="4 5">
    <name type="scientific">Ornithinibacter aureus</name>
    <dbReference type="NCBI Taxonomy" id="622664"/>
    <lineage>
        <taxon>Bacteria</taxon>
        <taxon>Bacillati</taxon>
        <taxon>Actinomycetota</taxon>
        <taxon>Actinomycetes</taxon>
        <taxon>Micrococcales</taxon>
        <taxon>Intrasporangiaceae</taxon>
        <taxon>Ornithinibacter</taxon>
    </lineage>
</organism>